<comment type="caution">
    <text evidence="2">The sequence shown here is derived from an EMBL/GenBank/DDBJ whole genome shotgun (WGS) entry which is preliminary data.</text>
</comment>
<keyword evidence="1" id="KW-1133">Transmembrane helix</keyword>
<keyword evidence="3" id="KW-1185">Reference proteome</keyword>
<evidence type="ECO:0000256" key="1">
    <source>
        <dbReference type="SAM" id="Phobius"/>
    </source>
</evidence>
<keyword evidence="1" id="KW-0812">Transmembrane</keyword>
<organism evidence="2 3">
    <name type="scientific">Actinopolyspora biskrensis</name>
    <dbReference type="NCBI Taxonomy" id="1470178"/>
    <lineage>
        <taxon>Bacteria</taxon>
        <taxon>Bacillati</taxon>
        <taxon>Actinomycetota</taxon>
        <taxon>Actinomycetes</taxon>
        <taxon>Actinopolysporales</taxon>
        <taxon>Actinopolysporaceae</taxon>
        <taxon>Actinopolyspora</taxon>
    </lineage>
</organism>
<gene>
    <name evidence="2" type="ORF">FHR84_000444</name>
</gene>
<dbReference type="SUPFAM" id="SSF52540">
    <property type="entry name" value="P-loop containing nucleoside triphosphate hydrolases"/>
    <property type="match status" value="1"/>
</dbReference>
<name>A0A852YSP1_9ACTN</name>
<proteinExistence type="predicted"/>
<feature type="transmembrane region" description="Helical" evidence="1">
    <location>
        <begin position="438"/>
        <end position="464"/>
    </location>
</feature>
<accession>A0A852YSP1</accession>
<feature type="transmembrane region" description="Helical" evidence="1">
    <location>
        <begin position="547"/>
        <end position="574"/>
    </location>
</feature>
<dbReference type="Gene3D" id="3.40.50.300">
    <property type="entry name" value="P-loop containing nucleotide triphosphate hydrolases"/>
    <property type="match status" value="1"/>
</dbReference>
<dbReference type="InterPro" id="IPR027417">
    <property type="entry name" value="P-loop_NTPase"/>
</dbReference>
<evidence type="ECO:0008006" key="4">
    <source>
        <dbReference type="Google" id="ProtNLM"/>
    </source>
</evidence>
<dbReference type="EMBL" id="JACBYW010000001">
    <property type="protein sequence ID" value="NYH77130.1"/>
    <property type="molecule type" value="Genomic_DNA"/>
</dbReference>
<feature type="transmembrane region" description="Helical" evidence="1">
    <location>
        <begin position="522"/>
        <end position="541"/>
    </location>
</feature>
<sequence>MVLGIIALIIGTTLAQGLDTGNNLAGIVGGLSGALAPVLPLISLSKSSSDAHDLDDRLATAVWNEWAQAIEERKLLHPQPLPVRWRRSQHPVAGPVSAATGSTSTGARFDPLPGLESVDHTQLEEGDATSLHTVYGGLGSGRLLLLGPAGSGKSAAAILLLQDALRFRYQASVEARERVPVPVMFTLHGWDPTIAVIDWLADKLVESYPIFRNHDHATDMLSTGRVAVLLDGLDEMPEHTRSNALTALAGVPFRLVITSRIDEALTTAETTILAGAVALELQPIPPDSAAHYLLADRPAPPPTAWQNLAEHLTADDSDSAVHQALANPLTLSLLRDVYNPADPVDKLLDTTRFPTATDIGNHLLDHTIDAAYTPRPGQPQPPYTIKTARNALVYLATRMTAAETHDFAWWNFPVVISNNPIITSPMQPQRLRLEPRRLAVGLAFGLMGGLAGGGIIGLVLLLIFGITDGFVTGVVAGLVDGLALGLAHGLGIGPTAELCRSHLVDHDFRSPSILWRQDRNSIITLAILIGPGTGIATGTITTLTFGFAIGIIFGISYGLFSILITLLSSPFVIVKLSYIRLSNKNSIPRNMIRFLEDARARRLIRTVGPLYQFSHTALQERLASERIRSAEP</sequence>
<protein>
    <recommendedName>
        <fullName evidence="4">NACHT domain-containing protein</fullName>
    </recommendedName>
</protein>
<dbReference type="AlphaFoldDB" id="A0A852YSP1"/>
<reference evidence="2 3" key="1">
    <citation type="submission" date="2020-07" db="EMBL/GenBank/DDBJ databases">
        <title>Genomic Encyclopedia of Type Strains, Phase III (KMG-III): the genomes of soil and plant-associated and newly described type strains.</title>
        <authorList>
            <person name="Whitman W."/>
        </authorList>
    </citation>
    <scope>NUCLEOTIDE SEQUENCE [LARGE SCALE GENOMIC DNA]</scope>
    <source>
        <strain evidence="2 3">CECT 8576</strain>
    </source>
</reference>
<dbReference type="Proteomes" id="UP000548304">
    <property type="component" value="Unassembled WGS sequence"/>
</dbReference>
<evidence type="ECO:0000313" key="2">
    <source>
        <dbReference type="EMBL" id="NYH77130.1"/>
    </source>
</evidence>
<evidence type="ECO:0000313" key="3">
    <source>
        <dbReference type="Proteomes" id="UP000548304"/>
    </source>
</evidence>
<dbReference type="RefSeq" id="WP_343075130.1">
    <property type="nucleotide sequence ID" value="NZ_JACBYW010000001.1"/>
</dbReference>
<keyword evidence="1" id="KW-0472">Membrane</keyword>